<dbReference type="Proteomes" id="UP001501845">
    <property type="component" value="Unassembled WGS sequence"/>
</dbReference>
<name>A0ABP7Y2R5_9ACTN</name>
<gene>
    <name evidence="2" type="ORF">GCM10022285_17620</name>
</gene>
<evidence type="ECO:0000313" key="3">
    <source>
        <dbReference type="Proteomes" id="UP001501845"/>
    </source>
</evidence>
<dbReference type="EMBL" id="BAABBU010000007">
    <property type="protein sequence ID" value="GAA4129777.1"/>
    <property type="molecule type" value="Genomic_DNA"/>
</dbReference>
<protein>
    <submittedName>
        <fullName evidence="2">Uncharacterized protein</fullName>
    </submittedName>
</protein>
<feature type="region of interest" description="Disordered" evidence="1">
    <location>
        <begin position="1"/>
        <end position="27"/>
    </location>
</feature>
<accession>A0ABP7Y2R5</accession>
<keyword evidence="3" id="KW-1185">Reference proteome</keyword>
<evidence type="ECO:0000313" key="2">
    <source>
        <dbReference type="EMBL" id="GAA4129777.1"/>
    </source>
</evidence>
<proteinExistence type="predicted"/>
<organism evidence="2 3">
    <name type="scientific">Streptomyces tunisiensis</name>
    <dbReference type="NCBI Taxonomy" id="948699"/>
    <lineage>
        <taxon>Bacteria</taxon>
        <taxon>Bacillati</taxon>
        <taxon>Actinomycetota</taxon>
        <taxon>Actinomycetes</taxon>
        <taxon>Kitasatosporales</taxon>
        <taxon>Streptomycetaceae</taxon>
        <taxon>Streptomyces</taxon>
    </lineage>
</organism>
<comment type="caution">
    <text evidence="2">The sequence shown here is derived from an EMBL/GenBank/DDBJ whole genome shotgun (WGS) entry which is preliminary data.</text>
</comment>
<evidence type="ECO:0000256" key="1">
    <source>
        <dbReference type="SAM" id="MobiDB-lite"/>
    </source>
</evidence>
<reference evidence="3" key="1">
    <citation type="journal article" date="2019" name="Int. J. Syst. Evol. Microbiol.">
        <title>The Global Catalogue of Microorganisms (GCM) 10K type strain sequencing project: providing services to taxonomists for standard genome sequencing and annotation.</title>
        <authorList>
            <consortium name="The Broad Institute Genomics Platform"/>
            <consortium name="The Broad Institute Genome Sequencing Center for Infectious Disease"/>
            <person name="Wu L."/>
            <person name="Ma J."/>
        </authorList>
    </citation>
    <scope>NUCLEOTIDE SEQUENCE [LARGE SCALE GENOMIC DNA]</scope>
    <source>
        <strain evidence="3">JCM 17589</strain>
    </source>
</reference>
<feature type="compositionally biased region" description="Low complexity" evidence="1">
    <location>
        <begin position="9"/>
        <end position="21"/>
    </location>
</feature>
<sequence>MPRVRRASRTASAAALRPPRTGVRSPASIAASVPVPIAGLLAAVREEDRDVLRAQLQQRAQNGAGPALGAGLEVTAGQDERRDARRLQAEVPGAVRAGHVNSMLAPLAYGAGVSPNGSGVPRWGIRRNPLGGLTWYPLGVL</sequence>